<sequence length="204" mass="21607">MKSIHISKPKAWRNSAFVLAGAALTLSFLLSSRTNAADTGAVHAPIVFSGGHETDPRDRGRPVALVAGALGVPPDVFREAFRHVRPAPAGTRPDPNQAQRNKQALLDALSQYGVTNERLDEVSNYYRYVRSRGEMWPTKPAEGYALVKNGVVVGYVVTNGGSGYSSAPEISVPSVPGAAGKAEISFSKTDFDQNGAVSAIATAR</sequence>
<keyword evidence="2" id="KW-1185">Reference proteome</keyword>
<dbReference type="OrthoDB" id="214825at2"/>
<gene>
    <name evidence="1" type="ORF">CCAX7_32530</name>
</gene>
<proteinExistence type="predicted"/>
<dbReference type="RefSeq" id="WP_119324259.1">
    <property type="nucleotide sequence ID" value="NZ_AP025739.1"/>
</dbReference>
<dbReference type="AlphaFoldDB" id="A0A402D405"/>
<dbReference type="EMBL" id="AP025739">
    <property type="protein sequence ID" value="BDI31202.1"/>
    <property type="molecule type" value="Genomic_DNA"/>
</dbReference>
<evidence type="ECO:0000313" key="1">
    <source>
        <dbReference type="EMBL" id="BDI31202.1"/>
    </source>
</evidence>
<dbReference type="KEGG" id="ccot:CCAX7_32530"/>
<organism evidence="1 2">
    <name type="scientific">Capsulimonas corticalis</name>
    <dbReference type="NCBI Taxonomy" id="2219043"/>
    <lineage>
        <taxon>Bacteria</taxon>
        <taxon>Bacillati</taxon>
        <taxon>Armatimonadota</taxon>
        <taxon>Armatimonadia</taxon>
        <taxon>Capsulimonadales</taxon>
        <taxon>Capsulimonadaceae</taxon>
        <taxon>Capsulimonas</taxon>
    </lineage>
</organism>
<name>A0A402D405_9BACT</name>
<dbReference type="Proteomes" id="UP000287394">
    <property type="component" value="Chromosome"/>
</dbReference>
<evidence type="ECO:0000313" key="2">
    <source>
        <dbReference type="Proteomes" id="UP000287394"/>
    </source>
</evidence>
<reference evidence="1 2" key="1">
    <citation type="journal article" date="2019" name="Int. J. Syst. Evol. Microbiol.">
        <title>Capsulimonas corticalis gen. nov., sp. nov., an aerobic capsulated bacterium, of a novel bacterial order, Capsulimonadales ord. nov., of the class Armatimonadia of the phylum Armatimonadetes.</title>
        <authorList>
            <person name="Li J."/>
            <person name="Kudo C."/>
            <person name="Tonouchi A."/>
        </authorList>
    </citation>
    <scope>NUCLEOTIDE SEQUENCE [LARGE SCALE GENOMIC DNA]</scope>
    <source>
        <strain evidence="1 2">AX-7</strain>
    </source>
</reference>
<protein>
    <submittedName>
        <fullName evidence="1">Uncharacterized protein</fullName>
    </submittedName>
</protein>
<accession>A0A402D405</accession>